<dbReference type="OrthoDB" id="28245at2759"/>
<name>A0A2N5SAZ4_9BASI</name>
<dbReference type="EMBL" id="PGCJ01001061">
    <property type="protein sequence ID" value="PLW10398.1"/>
    <property type="molecule type" value="Genomic_DNA"/>
</dbReference>
<organism evidence="1 2">
    <name type="scientific">Puccinia coronata f. sp. avenae</name>
    <dbReference type="NCBI Taxonomy" id="200324"/>
    <lineage>
        <taxon>Eukaryota</taxon>
        <taxon>Fungi</taxon>
        <taxon>Dikarya</taxon>
        <taxon>Basidiomycota</taxon>
        <taxon>Pucciniomycotina</taxon>
        <taxon>Pucciniomycetes</taxon>
        <taxon>Pucciniales</taxon>
        <taxon>Pucciniaceae</taxon>
        <taxon>Puccinia</taxon>
    </lineage>
</organism>
<dbReference type="Proteomes" id="UP000235388">
    <property type="component" value="Unassembled WGS sequence"/>
</dbReference>
<comment type="caution">
    <text evidence="1">The sequence shown here is derived from an EMBL/GenBank/DDBJ whole genome shotgun (WGS) entry which is preliminary data.</text>
</comment>
<gene>
    <name evidence="1" type="ORF">PCANC_19697</name>
</gene>
<evidence type="ECO:0000313" key="2">
    <source>
        <dbReference type="Proteomes" id="UP000235388"/>
    </source>
</evidence>
<accession>A0A2N5SAZ4</accession>
<dbReference type="STRING" id="200324.A0A2N5SAZ4"/>
<reference evidence="1 2" key="1">
    <citation type="submission" date="2017-11" db="EMBL/GenBank/DDBJ databases">
        <title>De novo assembly and phasing of dikaryotic genomes from two isolates of Puccinia coronata f. sp. avenae, the causal agent of oat crown rust.</title>
        <authorList>
            <person name="Miller M.E."/>
            <person name="Zhang Y."/>
            <person name="Omidvar V."/>
            <person name="Sperschneider J."/>
            <person name="Schwessinger B."/>
            <person name="Raley C."/>
            <person name="Palmer J.M."/>
            <person name="Garnica D."/>
            <person name="Upadhyaya N."/>
            <person name="Rathjen J."/>
            <person name="Taylor J.M."/>
            <person name="Park R.F."/>
            <person name="Dodds P.N."/>
            <person name="Hirsch C.D."/>
            <person name="Kianian S.F."/>
            <person name="Figueroa M."/>
        </authorList>
    </citation>
    <scope>NUCLEOTIDE SEQUENCE [LARGE SCALE GENOMIC DNA]</scope>
    <source>
        <strain evidence="1">12NC29</strain>
    </source>
</reference>
<proteinExistence type="predicted"/>
<keyword evidence="2" id="KW-1185">Reference proteome</keyword>
<evidence type="ECO:0000313" key="1">
    <source>
        <dbReference type="EMBL" id="PLW10398.1"/>
    </source>
</evidence>
<protein>
    <submittedName>
        <fullName evidence="1">Uncharacterized protein</fullName>
    </submittedName>
</protein>
<sequence>MSIWSCPKSLYTIQACVWFLQESVCIIRASTVWFIRTSLTGTVIDDLSIDRRHGRNTSAISTVSIFYVRHRCERHPHLDGDVYAHAVKSWLQNWSNCLVCLREEYNHAQNRANNILRRLIELTLCQQELQGLLHGRIWPSLACQESLFPLIIEELAMSAITHGSNSARFTEMAACRGQTLAPFTIKEDNDQISAPSRAHTQCLTNLLIGLTAHHQLVGILLRGFVSLDVGVTYEAKLCLRWFLQACKSFAVLQAYTPFLVKPDFLVRIKPHLQIGLKH</sequence>
<dbReference type="AlphaFoldDB" id="A0A2N5SAZ4"/>